<dbReference type="GO" id="GO:0007018">
    <property type="term" value="P:microtubule-based movement"/>
    <property type="evidence" value="ECO:0007669"/>
    <property type="project" value="InterPro"/>
</dbReference>
<feature type="region of interest" description="Disordered" evidence="17">
    <location>
        <begin position="488"/>
        <end position="586"/>
    </location>
</feature>
<dbReference type="AlphaFoldDB" id="A0A7K8KG25"/>
<evidence type="ECO:0000256" key="12">
    <source>
        <dbReference type="ARBA" id="ARBA00023273"/>
    </source>
</evidence>
<evidence type="ECO:0000313" key="19">
    <source>
        <dbReference type="EMBL" id="NXE16007.1"/>
    </source>
</evidence>
<dbReference type="Gene3D" id="3.40.850.10">
    <property type="entry name" value="Kinesin motor domain"/>
    <property type="match status" value="1"/>
</dbReference>
<dbReference type="PANTHER" id="PTHR47968:SF62">
    <property type="entry name" value="KINESIN FAMILY MEMBER 5A"/>
    <property type="match status" value="1"/>
</dbReference>
<name>A0A7K8KG25_9AVES</name>
<proteinExistence type="inferred from homology"/>
<dbReference type="InterPro" id="IPR027417">
    <property type="entry name" value="P-loop_NTPase"/>
</dbReference>
<evidence type="ECO:0000256" key="2">
    <source>
        <dbReference type="ARBA" id="ARBA00022490"/>
    </source>
</evidence>
<keyword evidence="3" id="KW-0597">Phosphoprotein</keyword>
<dbReference type="InterPro" id="IPR001752">
    <property type="entry name" value="Kinesin_motor_dom"/>
</dbReference>
<evidence type="ECO:0000256" key="5">
    <source>
        <dbReference type="ARBA" id="ARBA00022741"/>
    </source>
</evidence>
<evidence type="ECO:0000256" key="9">
    <source>
        <dbReference type="ARBA" id="ARBA00023069"/>
    </source>
</evidence>
<dbReference type="InterPro" id="IPR036961">
    <property type="entry name" value="Kinesin_motor_dom_sf"/>
</dbReference>
<feature type="binding site" evidence="15">
    <location>
        <begin position="94"/>
        <end position="101"/>
    </location>
    <ligand>
        <name>ATP</name>
        <dbReference type="ChEBI" id="CHEBI:30616"/>
    </ligand>
</feature>
<organism evidence="19 20">
    <name type="scientific">Lophotis ruficrista</name>
    <dbReference type="NCBI Taxonomy" id="172689"/>
    <lineage>
        <taxon>Eukaryota</taxon>
        <taxon>Metazoa</taxon>
        <taxon>Chordata</taxon>
        <taxon>Craniata</taxon>
        <taxon>Vertebrata</taxon>
        <taxon>Euteleostomi</taxon>
        <taxon>Archelosauria</taxon>
        <taxon>Archosauria</taxon>
        <taxon>Dinosauria</taxon>
        <taxon>Saurischia</taxon>
        <taxon>Theropoda</taxon>
        <taxon>Coelurosauria</taxon>
        <taxon>Aves</taxon>
        <taxon>Neognathae</taxon>
        <taxon>Neoaves</taxon>
        <taxon>Otidimorphae</taxon>
        <taxon>Otidiformes</taxon>
        <taxon>Otididae</taxon>
        <taxon>Lophotis</taxon>
    </lineage>
</organism>
<dbReference type="GO" id="GO:0008017">
    <property type="term" value="F:microtubule binding"/>
    <property type="evidence" value="ECO:0007669"/>
    <property type="project" value="InterPro"/>
</dbReference>
<evidence type="ECO:0000256" key="11">
    <source>
        <dbReference type="ARBA" id="ARBA00023212"/>
    </source>
</evidence>
<dbReference type="InterPro" id="IPR027640">
    <property type="entry name" value="Kinesin-like_fam"/>
</dbReference>
<dbReference type="GO" id="GO:0005524">
    <property type="term" value="F:ATP binding"/>
    <property type="evidence" value="ECO:0007669"/>
    <property type="project" value="UniProtKB-UniRule"/>
</dbReference>
<dbReference type="OrthoDB" id="9069139at2759"/>
<evidence type="ECO:0000256" key="6">
    <source>
        <dbReference type="ARBA" id="ARBA00022840"/>
    </source>
</evidence>
<comment type="caution">
    <text evidence="19">The sequence shown here is derived from an EMBL/GenBank/DDBJ whole genome shotgun (WGS) entry which is preliminary data.</text>
</comment>
<evidence type="ECO:0000256" key="17">
    <source>
        <dbReference type="SAM" id="MobiDB-lite"/>
    </source>
</evidence>
<dbReference type="SMART" id="SM00129">
    <property type="entry name" value="KISc"/>
    <property type="match status" value="1"/>
</dbReference>
<keyword evidence="20" id="KW-1185">Reference proteome</keyword>
<comment type="similarity">
    <text evidence="15 16">Belongs to the TRAFAC class myosin-kinesin ATPase superfamily. Kinesin family.</text>
</comment>
<evidence type="ECO:0000256" key="15">
    <source>
        <dbReference type="PROSITE-ProRule" id="PRU00283"/>
    </source>
</evidence>
<evidence type="ECO:0000256" key="16">
    <source>
        <dbReference type="RuleBase" id="RU000394"/>
    </source>
</evidence>
<dbReference type="GO" id="GO:0003777">
    <property type="term" value="F:microtubule motor activity"/>
    <property type="evidence" value="ECO:0007669"/>
    <property type="project" value="InterPro"/>
</dbReference>
<sequence length="817" mass="92158">MDAAEKRVHTFVRVKPTADFAQDMIKFGPDNKSIDIYIPKDARKGVVNNKQTDWSFRLDGVLHNASQDLTYAAVAQELVSEALLGYNGTIMCYGQTGAGKTYTMTGATAEYKHRGIIPRAIQQVFKATAHSADPFVAVRISYLEIYNETLFDLLSTVPGDGTADVQLAVVDCPLGVYVKGLSIHSVSHEEDALNLFFEARKNSYYALSACYGETNRVIAEHTLNKNSSRSHCIFTIYIESHFRVFSDVRCVNSKINLIDLAGSERLSKTGSEGQVLKEATYINKSLLFLEQIIIALADPKRDHIPFRQSKLTHVLKDSLGGNCNTVLVANICGEAAHVEETLSSLRFATRMKWVTTEPVINETYDPEATVKALEKEIILLKQELAMHDTLADRSFVSYDPLTDIQIAEIKSQVRRYLKGAIDEIDIVNIRQIQEVFKQFKQVVSQREHEVEARLRRKYALIDKNDFAAVAAVQKAGVVVVDGHLVPEEDGRDFEGRTSPFSSRRGGKKKPRKSNEQPKKEGIESSLSGRDVDGFLPPKGQVIIPTKDGDVKEAASNQEMANTDAELSQPAPEEDSQRPSSPPSKPVAFEQFKEECGSEINRIFKENKSILLARKKRSSTVAQRINCLKREMESIKKNLEARKQERWQQGEYVDEKGQVIIDEEEFLLIVKLKDLKEEYRSAYAELQDLKAEIQYCQHLVDQCRNKLITEFDIWYSESFLIPQDLQEALKPGGNIRPGMIPINRVTCLEEDEEERFERLQETTLPASPASVSFYRAKMKTDLKHTYARTMSSLQQMRKKPGLVTVAEKTKALSFLHVV</sequence>
<dbReference type="EMBL" id="VWYV01002057">
    <property type="protein sequence ID" value="NXE16007.1"/>
    <property type="molecule type" value="Genomic_DNA"/>
</dbReference>
<evidence type="ECO:0000259" key="18">
    <source>
        <dbReference type="PROSITE" id="PS50067"/>
    </source>
</evidence>
<keyword evidence="9" id="KW-0969">Cilium</keyword>
<evidence type="ECO:0000256" key="7">
    <source>
        <dbReference type="ARBA" id="ARBA00022846"/>
    </source>
</evidence>
<dbReference type="Pfam" id="PF00225">
    <property type="entry name" value="Kinesin"/>
    <property type="match status" value="1"/>
</dbReference>
<evidence type="ECO:0000256" key="4">
    <source>
        <dbReference type="ARBA" id="ARBA00022701"/>
    </source>
</evidence>
<dbReference type="PRINTS" id="PR00380">
    <property type="entry name" value="KINESINHEAVY"/>
</dbReference>
<accession>A0A7K8KG25</accession>
<keyword evidence="8" id="KW-0175">Coiled coil</keyword>
<feature type="non-terminal residue" evidence="19">
    <location>
        <position position="1"/>
    </location>
</feature>
<keyword evidence="6 15" id="KW-0067">ATP-binding</keyword>
<dbReference type="InterPro" id="IPR056524">
    <property type="entry name" value="KIF6/9_C"/>
</dbReference>
<dbReference type="GO" id="GO:0005874">
    <property type="term" value="C:microtubule"/>
    <property type="evidence" value="ECO:0007669"/>
    <property type="project" value="UniProtKB-KW"/>
</dbReference>
<feature type="domain" description="Kinesin motor" evidence="18">
    <location>
        <begin position="7"/>
        <end position="354"/>
    </location>
</feature>
<evidence type="ECO:0000256" key="8">
    <source>
        <dbReference type="ARBA" id="ARBA00023054"/>
    </source>
</evidence>
<dbReference type="SUPFAM" id="SSF52540">
    <property type="entry name" value="P-loop containing nucleoside triphosphate hydrolases"/>
    <property type="match status" value="1"/>
</dbReference>
<keyword evidence="2" id="KW-0963">Cytoplasm</keyword>
<evidence type="ECO:0000313" key="20">
    <source>
        <dbReference type="Proteomes" id="UP000533896"/>
    </source>
</evidence>
<evidence type="ECO:0000256" key="10">
    <source>
        <dbReference type="ARBA" id="ARBA00023175"/>
    </source>
</evidence>
<feature type="non-terminal residue" evidence="19">
    <location>
        <position position="817"/>
    </location>
</feature>
<protein>
    <recommendedName>
        <fullName evidence="16">Kinesin-like protein</fullName>
    </recommendedName>
</protein>
<comment type="subunit">
    <text evidence="14">Interacts with HYDIN.</text>
</comment>
<evidence type="ECO:0000256" key="13">
    <source>
        <dbReference type="ARBA" id="ARBA00059553"/>
    </source>
</evidence>
<dbReference type="PROSITE" id="PS00411">
    <property type="entry name" value="KINESIN_MOTOR_1"/>
    <property type="match status" value="1"/>
</dbReference>
<keyword evidence="12" id="KW-0966">Cell projection</keyword>
<keyword evidence="4 16" id="KW-0493">Microtubule</keyword>
<gene>
    <name evidence="19" type="primary">Kif9</name>
    <name evidence="19" type="ORF">LOPRUF_R07280</name>
</gene>
<feature type="compositionally biased region" description="Basic and acidic residues" evidence="17">
    <location>
        <begin position="512"/>
        <end position="522"/>
    </location>
</feature>
<dbReference type="FunFam" id="3.40.850.10:FF:000040">
    <property type="entry name" value="Kinesin-like protein"/>
    <property type="match status" value="1"/>
</dbReference>
<comment type="subcellular location">
    <subcellularLocation>
        <location evidence="1">Cytoplasm</location>
        <location evidence="1">Cytoskeleton</location>
        <location evidence="1">Flagellum axoneme</location>
    </subcellularLocation>
</comment>
<dbReference type="InterPro" id="IPR019821">
    <property type="entry name" value="Kinesin_motor_CS"/>
</dbReference>
<evidence type="ECO:0000256" key="14">
    <source>
        <dbReference type="ARBA" id="ARBA00063408"/>
    </source>
</evidence>
<evidence type="ECO:0000256" key="3">
    <source>
        <dbReference type="ARBA" id="ARBA00022553"/>
    </source>
</evidence>
<dbReference type="PANTHER" id="PTHR47968">
    <property type="entry name" value="CENTROMERE PROTEIN E"/>
    <property type="match status" value="1"/>
</dbReference>
<evidence type="ECO:0000256" key="1">
    <source>
        <dbReference type="ARBA" id="ARBA00004611"/>
    </source>
</evidence>
<reference evidence="19 20" key="1">
    <citation type="submission" date="2019-09" db="EMBL/GenBank/DDBJ databases">
        <title>Bird 10,000 Genomes (B10K) Project - Family phase.</title>
        <authorList>
            <person name="Zhang G."/>
        </authorList>
    </citation>
    <scope>NUCLEOTIDE SEQUENCE [LARGE SCALE GENOMIC DNA]</scope>
    <source>
        <strain evidence="19">B10K-CU-031-23</strain>
    </source>
</reference>
<comment type="function">
    <text evidence="13">Essential for normal male fertility and for progressive motility of spermatozoa.</text>
</comment>
<keyword evidence="10 15" id="KW-0505">Motor protein</keyword>
<dbReference type="Pfam" id="PF23735">
    <property type="entry name" value="KIF9"/>
    <property type="match status" value="1"/>
</dbReference>
<keyword evidence="7" id="KW-0282">Flagellum</keyword>
<keyword evidence="11" id="KW-0206">Cytoskeleton</keyword>
<keyword evidence="5 15" id="KW-0547">Nucleotide-binding</keyword>
<dbReference type="Proteomes" id="UP000533896">
    <property type="component" value="Unassembled WGS sequence"/>
</dbReference>
<dbReference type="PROSITE" id="PS50067">
    <property type="entry name" value="KINESIN_MOTOR_2"/>
    <property type="match status" value="1"/>
</dbReference>